<feature type="region of interest" description="Disordered" evidence="2">
    <location>
        <begin position="312"/>
        <end position="403"/>
    </location>
</feature>
<dbReference type="AlphaFoldDB" id="A0AAD4NCG5"/>
<dbReference type="CDD" id="cd07981">
    <property type="entry name" value="HFD_TAF12"/>
    <property type="match status" value="1"/>
</dbReference>
<feature type="region of interest" description="Disordered" evidence="2">
    <location>
        <begin position="19"/>
        <end position="82"/>
    </location>
</feature>
<evidence type="ECO:0000313" key="4">
    <source>
        <dbReference type="EMBL" id="KAI1725630.1"/>
    </source>
</evidence>
<organism evidence="4 5">
    <name type="scientific">Ditylenchus destructor</name>
    <dbReference type="NCBI Taxonomy" id="166010"/>
    <lineage>
        <taxon>Eukaryota</taxon>
        <taxon>Metazoa</taxon>
        <taxon>Ecdysozoa</taxon>
        <taxon>Nematoda</taxon>
        <taxon>Chromadorea</taxon>
        <taxon>Rhabditida</taxon>
        <taxon>Tylenchina</taxon>
        <taxon>Tylenchomorpha</taxon>
        <taxon>Sphaerularioidea</taxon>
        <taxon>Anguinidae</taxon>
        <taxon>Anguininae</taxon>
        <taxon>Ditylenchus</taxon>
    </lineage>
</organism>
<dbReference type="Pfam" id="PF03847">
    <property type="entry name" value="TFIID_20kDa"/>
    <property type="match status" value="1"/>
</dbReference>
<feature type="domain" description="Transcription initiation factor TFIID subunit 12" evidence="3">
    <location>
        <begin position="421"/>
        <end position="487"/>
    </location>
</feature>
<accession>A0AAD4NCG5</accession>
<dbReference type="InterPro" id="IPR009072">
    <property type="entry name" value="Histone-fold"/>
</dbReference>
<dbReference type="Gene3D" id="1.10.20.10">
    <property type="entry name" value="Histone, subunit A"/>
    <property type="match status" value="1"/>
</dbReference>
<feature type="compositionally biased region" description="Low complexity" evidence="2">
    <location>
        <begin position="312"/>
        <end position="321"/>
    </location>
</feature>
<dbReference type="GO" id="GO:0005669">
    <property type="term" value="C:transcription factor TFIID complex"/>
    <property type="evidence" value="ECO:0007669"/>
    <property type="project" value="InterPro"/>
</dbReference>
<dbReference type="GO" id="GO:0046982">
    <property type="term" value="F:protein heterodimerization activity"/>
    <property type="evidence" value="ECO:0007669"/>
    <property type="project" value="InterPro"/>
</dbReference>
<feature type="compositionally biased region" description="Polar residues" evidence="2">
    <location>
        <begin position="19"/>
        <end position="61"/>
    </location>
</feature>
<dbReference type="InterPro" id="IPR003228">
    <property type="entry name" value="TFIID_TAF12_dom"/>
</dbReference>
<feature type="region of interest" description="Disordered" evidence="2">
    <location>
        <begin position="491"/>
        <end position="522"/>
    </location>
</feature>
<dbReference type="GO" id="GO:0006352">
    <property type="term" value="P:DNA-templated transcription initiation"/>
    <property type="evidence" value="ECO:0007669"/>
    <property type="project" value="InterPro"/>
</dbReference>
<dbReference type="SUPFAM" id="SSF47113">
    <property type="entry name" value="Histone-fold"/>
    <property type="match status" value="1"/>
</dbReference>
<feature type="compositionally biased region" description="Polar residues" evidence="2">
    <location>
        <begin position="330"/>
        <end position="343"/>
    </location>
</feature>
<name>A0AAD4NCG5_9BILA</name>
<evidence type="ECO:0000256" key="1">
    <source>
        <dbReference type="ARBA" id="ARBA00017484"/>
    </source>
</evidence>
<feature type="compositionally biased region" description="Polar residues" evidence="2">
    <location>
        <begin position="385"/>
        <end position="403"/>
    </location>
</feature>
<reference evidence="4" key="1">
    <citation type="submission" date="2022-01" db="EMBL/GenBank/DDBJ databases">
        <title>Genome Sequence Resource for Two Populations of Ditylenchus destructor, the Migratory Endoparasitic Phytonematode.</title>
        <authorList>
            <person name="Zhang H."/>
            <person name="Lin R."/>
            <person name="Xie B."/>
        </authorList>
    </citation>
    <scope>NUCLEOTIDE SEQUENCE</scope>
    <source>
        <strain evidence="4">BazhouSP</strain>
    </source>
</reference>
<comment type="caution">
    <text evidence="4">The sequence shown here is derived from an EMBL/GenBank/DDBJ whole genome shotgun (WGS) entry which is preliminary data.</text>
</comment>
<evidence type="ECO:0000313" key="5">
    <source>
        <dbReference type="Proteomes" id="UP001201812"/>
    </source>
</evidence>
<evidence type="ECO:0000256" key="2">
    <source>
        <dbReference type="SAM" id="MobiDB-lite"/>
    </source>
</evidence>
<sequence>MMMHHQQTNAVNASQQMQQMVHSSPSNMQHPNVQQQRQSGMQYNVMHQPQQPQSRQIGHSPQQMQQQQTHLTPPSPALRRQEIGTPPNIQQQHVIPQQLRQHTQQQHPTQIVRQQTPSGQYVQFARPNVSYAPVHQNQASSQMRQQPQTIVTVHQQAPPQQQQHTVQIRHATPQSQLYRQVGGTPTIRPPQGQQIRYTYVQAADGSMQQVQQVQSVQYQQVQQGSALRQALTQETRPVMAQHRPTLQNSMASGSTQANYVILSTANSQPGLGPAVVVSGSPMNTILVDSSVAQTPSQVLSYGQPATLINVQSSQESSAAMSPPEPSTTPQLLSKPSTSVSSARNRPKSKSPNKGLTSTGSSLSLSRPIGGGKNGVMKPGIGSKVATKSTLSNGSLPHPSSQTATNGLIYSSGANKKAILDKASLDELVKSVDQYETLEDDVSDAVLLVLDDFVNELIKGSVDLCKYRGSKRLEGKDVRFLLKRRFDMSVPADPKMPFNSQNGDTAETSNSNSNNSIGPSPKRPALALHQQRLAIIDKSLKKL</sequence>
<keyword evidence="5" id="KW-1185">Reference proteome</keyword>
<evidence type="ECO:0000259" key="3">
    <source>
        <dbReference type="Pfam" id="PF03847"/>
    </source>
</evidence>
<dbReference type="Proteomes" id="UP001201812">
    <property type="component" value="Unassembled WGS sequence"/>
</dbReference>
<dbReference type="EMBL" id="JAKKPZ010000002">
    <property type="protein sequence ID" value="KAI1725630.1"/>
    <property type="molecule type" value="Genomic_DNA"/>
</dbReference>
<protein>
    <recommendedName>
        <fullName evidence="1">Transcription initiation factor TFIID subunit 12</fullName>
    </recommendedName>
</protein>
<gene>
    <name evidence="4" type="ORF">DdX_02299</name>
</gene>
<proteinExistence type="predicted"/>
<feature type="compositionally biased region" description="Polar residues" evidence="2">
    <location>
        <begin position="497"/>
        <end position="507"/>
    </location>
</feature>
<feature type="compositionally biased region" description="Low complexity" evidence="2">
    <location>
        <begin position="354"/>
        <end position="365"/>
    </location>
</feature>